<reference evidence="9" key="1">
    <citation type="submission" date="2017-03" db="EMBL/GenBank/DDBJ databases">
        <authorList>
            <person name="Lund M.B."/>
        </authorList>
    </citation>
    <scope>NUCLEOTIDE SEQUENCE [LARGE SCALE GENOMIC DNA]</scope>
</reference>
<evidence type="ECO:0000256" key="6">
    <source>
        <dbReference type="RuleBase" id="RU004466"/>
    </source>
</evidence>
<evidence type="ECO:0000256" key="7">
    <source>
        <dbReference type="SAM" id="MobiDB-lite"/>
    </source>
</evidence>
<dbReference type="PROSITE" id="PS00444">
    <property type="entry name" value="POLYPRENYL_SYNTHASE_2"/>
    <property type="match status" value="1"/>
</dbReference>
<dbReference type="SFLD" id="SFLDS00005">
    <property type="entry name" value="Isoprenoid_Synthase_Type_I"/>
    <property type="match status" value="1"/>
</dbReference>
<dbReference type="EMBL" id="NAEP01000017">
    <property type="protein sequence ID" value="PDQ36373.1"/>
    <property type="molecule type" value="Genomic_DNA"/>
</dbReference>
<evidence type="ECO:0000313" key="8">
    <source>
        <dbReference type="EMBL" id="PDQ36373.1"/>
    </source>
</evidence>
<dbReference type="SUPFAM" id="SSF48576">
    <property type="entry name" value="Terpenoid synthases"/>
    <property type="match status" value="1"/>
</dbReference>
<proteinExistence type="inferred from homology"/>
<feature type="compositionally biased region" description="Gly residues" evidence="7">
    <location>
        <begin position="296"/>
        <end position="305"/>
    </location>
</feature>
<dbReference type="GO" id="GO:0008299">
    <property type="term" value="P:isoprenoid biosynthetic process"/>
    <property type="evidence" value="ECO:0007669"/>
    <property type="project" value="InterPro"/>
</dbReference>
<keyword evidence="3 6" id="KW-0808">Transferase</keyword>
<dbReference type="GO" id="GO:0046872">
    <property type="term" value="F:metal ion binding"/>
    <property type="evidence" value="ECO:0007669"/>
    <property type="project" value="UniProtKB-KW"/>
</dbReference>
<dbReference type="Gene3D" id="1.10.600.10">
    <property type="entry name" value="Farnesyl Diphosphate Synthase"/>
    <property type="match status" value="1"/>
</dbReference>
<comment type="cofactor">
    <cofactor evidence="1">
        <name>Mg(2+)</name>
        <dbReference type="ChEBI" id="CHEBI:18420"/>
    </cofactor>
</comment>
<dbReference type="Pfam" id="PF00348">
    <property type="entry name" value="polyprenyl_synt"/>
    <property type="match status" value="1"/>
</dbReference>
<organism evidence="8 9">
    <name type="scientific">Candidatus Lumbricidiphila eiseniae</name>
    <dbReference type="NCBI Taxonomy" id="1969409"/>
    <lineage>
        <taxon>Bacteria</taxon>
        <taxon>Bacillati</taxon>
        <taxon>Actinomycetota</taxon>
        <taxon>Actinomycetes</taxon>
        <taxon>Micrococcales</taxon>
        <taxon>Microbacteriaceae</taxon>
        <taxon>Candidatus Lumbricidiphila</taxon>
    </lineage>
</organism>
<accession>A0A2A6FVA3</accession>
<dbReference type="InterPro" id="IPR008949">
    <property type="entry name" value="Isoprenoid_synthase_dom_sf"/>
</dbReference>
<dbReference type="Proteomes" id="UP000219994">
    <property type="component" value="Unassembled WGS sequence"/>
</dbReference>
<comment type="caution">
    <text evidence="8">The sequence shown here is derived from an EMBL/GenBank/DDBJ whole genome shotgun (WGS) entry which is preliminary data.</text>
</comment>
<evidence type="ECO:0000313" key="9">
    <source>
        <dbReference type="Proteomes" id="UP000219994"/>
    </source>
</evidence>
<dbReference type="SFLD" id="SFLDG01017">
    <property type="entry name" value="Polyprenyl_Transferase_Like"/>
    <property type="match status" value="1"/>
</dbReference>
<evidence type="ECO:0000256" key="1">
    <source>
        <dbReference type="ARBA" id="ARBA00001946"/>
    </source>
</evidence>
<comment type="similarity">
    <text evidence="2 6">Belongs to the FPP/GGPP synthase family.</text>
</comment>
<dbReference type="GO" id="GO:0004659">
    <property type="term" value="F:prenyltransferase activity"/>
    <property type="evidence" value="ECO:0007669"/>
    <property type="project" value="InterPro"/>
</dbReference>
<evidence type="ECO:0000256" key="2">
    <source>
        <dbReference type="ARBA" id="ARBA00006706"/>
    </source>
</evidence>
<name>A0A2A6FVA3_9MICO</name>
<dbReference type="PANTHER" id="PTHR12001">
    <property type="entry name" value="GERANYLGERANYL PYROPHOSPHATE SYNTHASE"/>
    <property type="match status" value="1"/>
</dbReference>
<evidence type="ECO:0000256" key="4">
    <source>
        <dbReference type="ARBA" id="ARBA00022723"/>
    </source>
</evidence>
<sequence>MLHRRAIDADVRSLFGRVDGDRTLTVAERRLAQSIAADLERVEQGLVEEVRFTAHIAEASTRYLLEAGGKRLRPTLLLLTSHLGSGATDDVITAAEAIEITHLASLYHDDVMDGSDRRRGIPSAHSVWGNQVAILTGDLLFARASQLMARLGERAIRIQTDTFERLVLGQLNETVGPREGDDPIAHYLNVLADKTGSLLAAAAQAGVMFSGGPAEYEQPMIDFGERIGVAFQLIDDVLDLSAQPEKTGKVPGTDLRAGVVTLPLLRLRDMAIQDASSADLLERLERVVLPRDGGDDGGTGTGYPTGGMMPPHTDRELQRQPPSRAVDALVAEFRAHPATAATIAEAHGWLRSAVAALEPLPDSTVKATLAQFADAMVQRST</sequence>
<dbReference type="AlphaFoldDB" id="A0A2A6FVA3"/>
<feature type="region of interest" description="Disordered" evidence="7">
    <location>
        <begin position="291"/>
        <end position="318"/>
    </location>
</feature>
<evidence type="ECO:0000256" key="5">
    <source>
        <dbReference type="ARBA" id="ARBA00022842"/>
    </source>
</evidence>
<evidence type="ECO:0000256" key="3">
    <source>
        <dbReference type="ARBA" id="ARBA00022679"/>
    </source>
</evidence>
<protein>
    <submittedName>
        <fullName evidence="8">Geranylgeranyl pyrophosphate synthase</fullName>
    </submittedName>
</protein>
<dbReference type="CDD" id="cd00685">
    <property type="entry name" value="Trans_IPPS_HT"/>
    <property type="match status" value="1"/>
</dbReference>
<dbReference type="InterPro" id="IPR000092">
    <property type="entry name" value="Polyprenyl_synt"/>
</dbReference>
<dbReference type="InterPro" id="IPR033749">
    <property type="entry name" value="Polyprenyl_synt_CS"/>
</dbReference>
<gene>
    <name evidence="8" type="ORF">B5766_01370</name>
</gene>
<dbReference type="PANTHER" id="PTHR12001:SF69">
    <property type="entry name" value="ALL TRANS-POLYPRENYL-DIPHOSPHATE SYNTHASE PDSS1"/>
    <property type="match status" value="1"/>
</dbReference>
<keyword evidence="4" id="KW-0479">Metal-binding</keyword>
<keyword evidence="5" id="KW-0460">Magnesium</keyword>